<feature type="transmembrane region" description="Helical" evidence="8">
    <location>
        <begin position="350"/>
        <end position="383"/>
    </location>
</feature>
<evidence type="ECO:0000313" key="10">
    <source>
        <dbReference type="Proteomes" id="UP000228921"/>
    </source>
</evidence>
<sequence>MSDPLPPAPSDHTEPNLPYPAEWSIWTKRVAAVLLLIAGIYSLTFLGPVLQVLIIALLLVLFFFIPIQFMMRWLRFPYWLAVISVFVLYLGSITFAILRIGPAIADTISSWQPAIENVVSTGITFFRQYTPERDRYLYLLRDEENPENDLRVDLNFLLEPISQLVKGEASNVNVASILSSLAGNVANVAGGVFGTLGNLLLGHLLAFFILLELPRAYRAFLRMDDAYEREYAILLRGVLRAWLYFFRGQVIIALIIGFATWLQFQVMGVPGAIFVSVACGLLALIPTVGNLLSIIPVTIAPLIGGSTIFTELERGTLVLIVVLINVLITQTFTLNVIAPKITGDAVSLPLPVVIIGLFIGTAFGGILGALLIAPILGTLRLLVDYMLRKIRGGDPFPNEPRPELILDTTFLPRRKRERPKLPPTPEAG</sequence>
<comment type="similarity">
    <text evidence="2">Belongs to the autoinducer-2 exporter (AI-2E) (TC 2.A.86) family.</text>
</comment>
<feature type="transmembrane region" description="Helical" evidence="8">
    <location>
        <begin position="241"/>
        <end position="261"/>
    </location>
</feature>
<dbReference type="GO" id="GO:0055085">
    <property type="term" value="P:transmembrane transport"/>
    <property type="evidence" value="ECO:0007669"/>
    <property type="project" value="TreeGrafter"/>
</dbReference>
<evidence type="ECO:0008006" key="11">
    <source>
        <dbReference type="Google" id="ProtNLM"/>
    </source>
</evidence>
<dbReference type="InterPro" id="IPR002549">
    <property type="entry name" value="AI-2E-like"/>
</dbReference>
<name>A0A2M8P1X6_9CHLR</name>
<accession>A0A2M8P1X6</accession>
<keyword evidence="3" id="KW-0813">Transport</keyword>
<evidence type="ECO:0000256" key="6">
    <source>
        <dbReference type="ARBA" id="ARBA00022989"/>
    </source>
</evidence>
<dbReference type="EMBL" id="PGTK01000003">
    <property type="protein sequence ID" value="PJF31555.1"/>
    <property type="molecule type" value="Genomic_DNA"/>
</dbReference>
<feature type="transmembrane region" description="Helical" evidence="8">
    <location>
        <begin position="188"/>
        <end position="213"/>
    </location>
</feature>
<proteinExistence type="inferred from homology"/>
<keyword evidence="7 8" id="KW-0472">Membrane</keyword>
<dbReference type="PANTHER" id="PTHR21716:SF53">
    <property type="entry name" value="PERMEASE PERM-RELATED"/>
    <property type="match status" value="1"/>
</dbReference>
<evidence type="ECO:0000256" key="5">
    <source>
        <dbReference type="ARBA" id="ARBA00022692"/>
    </source>
</evidence>
<dbReference type="PANTHER" id="PTHR21716">
    <property type="entry name" value="TRANSMEMBRANE PROTEIN"/>
    <property type="match status" value="1"/>
</dbReference>
<keyword evidence="5 8" id="KW-0812">Transmembrane</keyword>
<dbReference type="Pfam" id="PF01594">
    <property type="entry name" value="AI-2E_transport"/>
    <property type="match status" value="1"/>
</dbReference>
<keyword evidence="6 8" id="KW-1133">Transmembrane helix</keyword>
<feature type="transmembrane region" description="Helical" evidence="8">
    <location>
        <begin position="273"/>
        <end position="303"/>
    </location>
</feature>
<evidence type="ECO:0000256" key="1">
    <source>
        <dbReference type="ARBA" id="ARBA00004651"/>
    </source>
</evidence>
<comment type="subcellular location">
    <subcellularLocation>
        <location evidence="1">Cell membrane</location>
        <topology evidence="1">Multi-pass membrane protein</topology>
    </subcellularLocation>
</comment>
<dbReference type="Proteomes" id="UP000228921">
    <property type="component" value="Unassembled WGS sequence"/>
</dbReference>
<gene>
    <name evidence="9" type="ORF">CUN51_04285</name>
</gene>
<organism evidence="9 10">
    <name type="scientific">Candidatus Thermofonsia Clade 1 bacterium</name>
    <dbReference type="NCBI Taxonomy" id="2364210"/>
    <lineage>
        <taxon>Bacteria</taxon>
        <taxon>Bacillati</taxon>
        <taxon>Chloroflexota</taxon>
        <taxon>Candidatus Thermofontia</taxon>
        <taxon>Candidatus Thermofonsia Clade 1</taxon>
    </lineage>
</organism>
<evidence type="ECO:0000256" key="7">
    <source>
        <dbReference type="ARBA" id="ARBA00023136"/>
    </source>
</evidence>
<evidence type="ECO:0000256" key="4">
    <source>
        <dbReference type="ARBA" id="ARBA00022475"/>
    </source>
</evidence>
<evidence type="ECO:0000256" key="3">
    <source>
        <dbReference type="ARBA" id="ARBA00022448"/>
    </source>
</evidence>
<protein>
    <recommendedName>
        <fullName evidence="11">AI-2E family transporter</fullName>
    </recommendedName>
</protein>
<dbReference type="GO" id="GO:0005886">
    <property type="term" value="C:plasma membrane"/>
    <property type="evidence" value="ECO:0007669"/>
    <property type="project" value="UniProtKB-SubCell"/>
</dbReference>
<feature type="transmembrane region" description="Helical" evidence="8">
    <location>
        <begin position="31"/>
        <end position="64"/>
    </location>
</feature>
<feature type="transmembrane region" description="Helical" evidence="8">
    <location>
        <begin position="315"/>
        <end position="338"/>
    </location>
</feature>
<evidence type="ECO:0000256" key="8">
    <source>
        <dbReference type="SAM" id="Phobius"/>
    </source>
</evidence>
<evidence type="ECO:0000256" key="2">
    <source>
        <dbReference type="ARBA" id="ARBA00009773"/>
    </source>
</evidence>
<feature type="transmembrane region" description="Helical" evidence="8">
    <location>
        <begin position="76"/>
        <end position="98"/>
    </location>
</feature>
<evidence type="ECO:0000313" key="9">
    <source>
        <dbReference type="EMBL" id="PJF31555.1"/>
    </source>
</evidence>
<comment type="caution">
    <text evidence="9">The sequence shown here is derived from an EMBL/GenBank/DDBJ whole genome shotgun (WGS) entry which is preliminary data.</text>
</comment>
<keyword evidence="4" id="KW-1003">Cell membrane</keyword>
<dbReference type="AlphaFoldDB" id="A0A2M8P1X6"/>
<reference evidence="9 10" key="1">
    <citation type="submission" date="2017-11" db="EMBL/GenBank/DDBJ databases">
        <title>Evolution of Phototrophy in the Chloroflexi Phylum Driven by Horizontal Gene Transfer.</title>
        <authorList>
            <person name="Ward L.M."/>
            <person name="Hemp J."/>
            <person name="Shih P.M."/>
            <person name="Mcglynn S.E."/>
            <person name="Fischer W."/>
        </authorList>
    </citation>
    <scope>NUCLEOTIDE SEQUENCE [LARGE SCALE GENOMIC DNA]</scope>
    <source>
        <strain evidence="9">CP2_2F</strain>
    </source>
</reference>